<keyword evidence="1" id="KW-0732">Signal</keyword>
<sequence length="283" mass="30351">MRNMLKITLAALLLGLPASLPAGQQTRAKPTDVAAPALFYADYADLSVAAPVIVDATVRSQLRLKPVDAPNLPPNIVRLYVEADVTALIRGTNAVPPRLGYTLDVPLDARGRVPSYRKARVLLFARGVSANAGQVQLVRPDGQRSWTPAGDALTRRIVREELAPDAPPTVTGIGNAVHTPGDLPGSGQTQIFLTTADSRPISFDIERKPDQPPHWVIALSEVVDQSAPPPARDTLLWYRLACTLPATLPDTSVPQSGDDATIAREDYALVVRELGACDRGGRR</sequence>
<dbReference type="Proteomes" id="UP000319931">
    <property type="component" value="Unassembled WGS sequence"/>
</dbReference>
<feature type="signal peptide" evidence="1">
    <location>
        <begin position="1"/>
        <end position="22"/>
    </location>
</feature>
<accession>A0A502FZ51</accession>
<dbReference type="AlphaFoldDB" id="A0A502FZ51"/>
<evidence type="ECO:0000313" key="2">
    <source>
        <dbReference type="EMBL" id="TPG54907.1"/>
    </source>
</evidence>
<gene>
    <name evidence="2" type="ORF">EAH76_09930</name>
</gene>
<comment type="caution">
    <text evidence="2">The sequence shown here is derived from an EMBL/GenBank/DDBJ whole genome shotgun (WGS) entry which is preliminary data.</text>
</comment>
<evidence type="ECO:0000313" key="3">
    <source>
        <dbReference type="Proteomes" id="UP000319931"/>
    </source>
</evidence>
<dbReference type="EMBL" id="RCZC01000002">
    <property type="protein sequence ID" value="TPG54907.1"/>
    <property type="molecule type" value="Genomic_DNA"/>
</dbReference>
<proteinExistence type="predicted"/>
<evidence type="ECO:0000256" key="1">
    <source>
        <dbReference type="SAM" id="SignalP"/>
    </source>
</evidence>
<feature type="chain" id="PRO_5021365642" evidence="1">
    <location>
        <begin position="23"/>
        <end position="283"/>
    </location>
</feature>
<protein>
    <submittedName>
        <fullName evidence="2">Uncharacterized protein</fullName>
    </submittedName>
</protein>
<name>A0A502FZ51_9SPHN</name>
<keyword evidence="3" id="KW-1185">Reference proteome</keyword>
<organism evidence="2 3">
    <name type="scientific">Sphingomonas glacialis</name>
    <dbReference type="NCBI Taxonomy" id="658225"/>
    <lineage>
        <taxon>Bacteria</taxon>
        <taxon>Pseudomonadati</taxon>
        <taxon>Pseudomonadota</taxon>
        <taxon>Alphaproteobacteria</taxon>
        <taxon>Sphingomonadales</taxon>
        <taxon>Sphingomonadaceae</taxon>
        <taxon>Sphingomonas</taxon>
    </lineage>
</organism>
<dbReference type="OrthoDB" id="7406594at2"/>
<reference evidence="2 3" key="1">
    <citation type="journal article" date="2019" name="Environ. Microbiol.">
        <title>Species interactions and distinct microbial communities in high Arctic permafrost affected cryosols are associated with the CH4 and CO2 gas fluxes.</title>
        <authorList>
            <person name="Altshuler I."/>
            <person name="Hamel J."/>
            <person name="Turney S."/>
            <person name="Magnuson E."/>
            <person name="Levesque R."/>
            <person name="Greer C."/>
            <person name="Whyte L.G."/>
        </authorList>
    </citation>
    <scope>NUCLEOTIDE SEQUENCE [LARGE SCALE GENOMIC DNA]</scope>
    <source>
        <strain evidence="2 3">E6.1</strain>
    </source>
</reference>
<dbReference type="RefSeq" id="WP_140850046.1">
    <property type="nucleotide sequence ID" value="NZ_RCZC01000002.1"/>
</dbReference>